<dbReference type="PANTHER" id="PTHR31689:SF0">
    <property type="entry name" value="DIAMINOPIMELATE EPIMERASE"/>
    <property type="match status" value="1"/>
</dbReference>
<gene>
    <name evidence="8" type="primary">dapF</name>
    <name evidence="10" type="ORF">DFQ14_105161</name>
</gene>
<evidence type="ECO:0000313" key="10">
    <source>
        <dbReference type="EMBL" id="RCW44016.1"/>
    </source>
</evidence>
<dbReference type="Pfam" id="PF01678">
    <property type="entry name" value="DAP_epimerase"/>
    <property type="match status" value="2"/>
</dbReference>
<keyword evidence="5 8" id="KW-0457">Lysine biosynthesis</keyword>
<feature type="binding site" evidence="8">
    <location>
        <position position="186"/>
    </location>
    <ligand>
        <name>substrate</name>
    </ligand>
</feature>
<evidence type="ECO:0000256" key="3">
    <source>
        <dbReference type="ARBA" id="ARBA00013080"/>
    </source>
</evidence>
<feature type="binding site" evidence="8">
    <location>
        <begin position="246"/>
        <end position="247"/>
    </location>
    <ligand>
        <name>substrate</name>
    </ligand>
</feature>
<feature type="binding site" evidence="8">
    <location>
        <begin position="236"/>
        <end position="237"/>
    </location>
    <ligand>
        <name>substrate</name>
    </ligand>
</feature>
<keyword evidence="11" id="KW-1185">Reference proteome</keyword>
<dbReference type="UniPathway" id="UPA00034">
    <property type="reaction ID" value="UER00025"/>
</dbReference>
<feature type="site" description="Could be important to modulate the pK values of the two catalytic cysteine residues" evidence="8">
    <location>
        <position position="236"/>
    </location>
</feature>
<evidence type="ECO:0000256" key="1">
    <source>
        <dbReference type="ARBA" id="ARBA00005196"/>
    </source>
</evidence>
<dbReference type="SUPFAM" id="SSF54506">
    <property type="entry name" value="Diaminopimelate epimerase-like"/>
    <property type="match status" value="2"/>
</dbReference>
<evidence type="ECO:0000313" key="11">
    <source>
        <dbReference type="Proteomes" id="UP000253495"/>
    </source>
</evidence>
<evidence type="ECO:0000256" key="6">
    <source>
        <dbReference type="ARBA" id="ARBA00023235"/>
    </source>
</evidence>
<dbReference type="NCBIfam" id="TIGR00652">
    <property type="entry name" value="DapF"/>
    <property type="match status" value="1"/>
</dbReference>
<dbReference type="GO" id="GO:0005829">
    <property type="term" value="C:cytosol"/>
    <property type="evidence" value="ECO:0007669"/>
    <property type="project" value="TreeGrafter"/>
</dbReference>
<comment type="subunit">
    <text evidence="8">Homodimer.</text>
</comment>
<feature type="site" description="Could be important to modulate the pK values of the two catalytic cysteine residues" evidence="8">
    <location>
        <position position="188"/>
    </location>
</feature>
<feature type="binding site" evidence="8">
    <location>
        <position position="44"/>
    </location>
    <ligand>
        <name>substrate</name>
    </ligand>
</feature>
<comment type="similarity">
    <text evidence="2 8">Belongs to the diaminopimelate epimerase family.</text>
</comment>
<feature type="active site" evidence="9">
    <location>
        <position position="114"/>
    </location>
</feature>
<feature type="active site" description="Proton donor" evidence="8">
    <location>
        <position position="114"/>
    </location>
</feature>
<evidence type="ECO:0000256" key="9">
    <source>
        <dbReference type="PROSITE-ProRule" id="PRU10125"/>
    </source>
</evidence>
<dbReference type="Gene3D" id="3.10.310.10">
    <property type="entry name" value="Diaminopimelate Epimerase, Chain A, domain 1"/>
    <property type="match status" value="2"/>
</dbReference>
<dbReference type="OrthoDB" id="9805408at2"/>
<protein>
    <recommendedName>
        <fullName evidence="3 8">Diaminopimelate epimerase</fullName>
        <shortName evidence="8">DAP epimerase</shortName>
        <ecNumber evidence="3 8">5.1.1.7</ecNumber>
    </recommendedName>
    <alternativeName>
        <fullName evidence="8">PLP-independent amino acid racemase</fullName>
    </alternativeName>
</protein>
<comment type="caution">
    <text evidence="8">Lacks conserved residue(s) required for the propagation of feature annotation.</text>
</comment>
<evidence type="ECO:0000256" key="5">
    <source>
        <dbReference type="ARBA" id="ARBA00023154"/>
    </source>
</evidence>
<comment type="pathway">
    <text evidence="1 8">Amino-acid biosynthesis; L-lysine biosynthesis via DAP pathway; DL-2,6-diaminopimelate from LL-2,6-diaminopimelate: step 1/1.</text>
</comment>
<evidence type="ECO:0000256" key="2">
    <source>
        <dbReference type="ARBA" id="ARBA00010219"/>
    </source>
</evidence>
<dbReference type="AlphaFoldDB" id="A0A368VV94"/>
<sequence length="310" mass="32824">MPPGGIGQGRCVRCWARRLSIVQLDAGSPLVQGPEFVKGHGTENDFVVLPDPRGELKLTEARVRALCDRRQGLGADGVLRVVRAGDVSDAPATVSEDIWFMDYRNADGSVAEMCGNGVRVFARYLVEAGLARSGEFSLGTRAGVRTVITHADGRVSVDMGPASVLGESTVSAGEHTWDGIAVDLGNPHLACVTTAELGTLDLSTAPLYDTGFFPNGVNVEFVQRKSAERVRMRVHERGVGETRSCGTGTVAATVAALREDGDDTGRRIVEIPGGTVEVEITEATSTLTGPAELVARGWLGAEWWQHADGG</sequence>
<organism evidence="10 11">
    <name type="scientific">Halopolyspora algeriensis</name>
    <dbReference type="NCBI Taxonomy" id="1500506"/>
    <lineage>
        <taxon>Bacteria</taxon>
        <taxon>Bacillati</taxon>
        <taxon>Actinomycetota</taxon>
        <taxon>Actinomycetes</taxon>
        <taxon>Actinomycetes incertae sedis</taxon>
        <taxon>Halopolyspora</taxon>
    </lineage>
</organism>
<feature type="active site" description="Proton acceptor" evidence="8">
    <location>
        <position position="245"/>
    </location>
</feature>
<keyword evidence="4 8" id="KW-0028">Amino-acid biosynthesis</keyword>
<dbReference type="Proteomes" id="UP000253495">
    <property type="component" value="Unassembled WGS sequence"/>
</dbReference>
<evidence type="ECO:0000256" key="8">
    <source>
        <dbReference type="HAMAP-Rule" id="MF_00197"/>
    </source>
</evidence>
<feature type="binding site" evidence="8">
    <location>
        <position position="218"/>
    </location>
    <ligand>
        <name>substrate</name>
    </ligand>
</feature>
<dbReference type="InterPro" id="IPR018510">
    <property type="entry name" value="DAP_epimerase_AS"/>
</dbReference>
<dbReference type="HAMAP" id="MF_00197">
    <property type="entry name" value="DAP_epimerase"/>
    <property type="match status" value="1"/>
</dbReference>
<accession>A0A368VV94</accession>
<dbReference type="PROSITE" id="PS01326">
    <property type="entry name" value="DAP_EPIMERASE"/>
    <property type="match status" value="1"/>
</dbReference>
<evidence type="ECO:0000256" key="4">
    <source>
        <dbReference type="ARBA" id="ARBA00022605"/>
    </source>
</evidence>
<proteinExistence type="inferred from homology"/>
<dbReference type="EMBL" id="QPJC01000005">
    <property type="protein sequence ID" value="RCW44016.1"/>
    <property type="molecule type" value="Genomic_DNA"/>
</dbReference>
<reference evidence="10 11" key="1">
    <citation type="submission" date="2018-07" db="EMBL/GenBank/DDBJ databases">
        <title>Genomic Encyclopedia of Type Strains, Phase III (KMG-III): the genomes of soil and plant-associated and newly described type strains.</title>
        <authorList>
            <person name="Whitman W."/>
        </authorList>
    </citation>
    <scope>NUCLEOTIDE SEQUENCE [LARGE SCALE GENOMIC DNA]</scope>
    <source>
        <strain evidence="10 11">CECT 8575</strain>
    </source>
</reference>
<dbReference type="GO" id="GO:0008837">
    <property type="term" value="F:diaminopimelate epimerase activity"/>
    <property type="evidence" value="ECO:0007669"/>
    <property type="project" value="UniProtKB-UniRule"/>
</dbReference>
<comment type="caution">
    <text evidence="10">The sequence shown here is derived from an EMBL/GenBank/DDBJ whole genome shotgun (WGS) entry which is preliminary data.</text>
</comment>
<dbReference type="InterPro" id="IPR001653">
    <property type="entry name" value="DAP_epimerase_DapF"/>
</dbReference>
<comment type="catalytic activity">
    <reaction evidence="7 8">
        <text>(2S,6S)-2,6-diaminopimelate = meso-2,6-diaminopimelate</text>
        <dbReference type="Rhea" id="RHEA:15393"/>
        <dbReference type="ChEBI" id="CHEBI:57609"/>
        <dbReference type="ChEBI" id="CHEBI:57791"/>
        <dbReference type="EC" id="5.1.1.7"/>
    </reaction>
</comment>
<dbReference type="GO" id="GO:0009089">
    <property type="term" value="P:lysine biosynthetic process via diaminopimelate"/>
    <property type="evidence" value="ECO:0007669"/>
    <property type="project" value="UniProtKB-UniRule"/>
</dbReference>
<evidence type="ECO:0000256" key="7">
    <source>
        <dbReference type="ARBA" id="ARBA00051712"/>
    </source>
</evidence>
<dbReference type="PANTHER" id="PTHR31689">
    <property type="entry name" value="DIAMINOPIMELATE EPIMERASE, CHLOROPLASTIC"/>
    <property type="match status" value="1"/>
</dbReference>
<feature type="binding site" evidence="8">
    <location>
        <begin position="115"/>
        <end position="116"/>
    </location>
    <ligand>
        <name>substrate</name>
    </ligand>
</feature>
<feature type="binding site" evidence="8">
    <location>
        <position position="105"/>
    </location>
    <ligand>
        <name>substrate</name>
    </ligand>
</feature>
<dbReference type="EC" id="5.1.1.7" evidence="3 8"/>
<name>A0A368VV94_9ACTN</name>
<keyword evidence="8" id="KW-0963">Cytoplasm</keyword>
<comment type="function">
    <text evidence="8">Catalyzes the stereoinversion of LL-2,6-diaminopimelate (L,L-DAP) to meso-diaminopimelate (meso-DAP), a precursor of L-lysine and an essential component of the bacterial peptidoglycan.</text>
</comment>
<comment type="subcellular location">
    <subcellularLocation>
        <location evidence="8">Cytoplasm</location>
    </subcellularLocation>
</comment>
<keyword evidence="6 8" id="KW-0413">Isomerase</keyword>